<keyword evidence="1" id="KW-0175">Coiled coil</keyword>
<dbReference type="InterPro" id="IPR010287">
    <property type="entry name" value="DUF892_YciF-like"/>
</dbReference>
<evidence type="ECO:0000256" key="1">
    <source>
        <dbReference type="SAM" id="Coils"/>
    </source>
</evidence>
<organism evidence="2">
    <name type="scientific">uncultured Thermomicrobiales bacterium</name>
    <dbReference type="NCBI Taxonomy" id="1645740"/>
    <lineage>
        <taxon>Bacteria</taxon>
        <taxon>Pseudomonadati</taxon>
        <taxon>Thermomicrobiota</taxon>
        <taxon>Thermomicrobia</taxon>
        <taxon>Thermomicrobiales</taxon>
        <taxon>environmental samples</taxon>
    </lineage>
</organism>
<evidence type="ECO:0000313" key="2">
    <source>
        <dbReference type="EMBL" id="CAA9543419.1"/>
    </source>
</evidence>
<dbReference type="Pfam" id="PF05974">
    <property type="entry name" value="DUF892"/>
    <property type="match status" value="1"/>
</dbReference>
<feature type="coiled-coil region" evidence="1">
    <location>
        <begin position="135"/>
        <end position="162"/>
    </location>
</feature>
<dbReference type="Gene3D" id="1.20.1260.10">
    <property type="match status" value="1"/>
</dbReference>
<dbReference type="PANTHER" id="PTHR30565">
    <property type="entry name" value="PROTEIN YCIF"/>
    <property type="match status" value="1"/>
</dbReference>
<name>A0A6J4U7X6_9BACT</name>
<accession>A0A6J4U7X6</accession>
<sequence length="172" mass="18640">MPSMPMTTPQDLFVHELSDLHSGEGIIVQMLGEAQALVQNPQLKQGLAKHQQESEQQAKNIEQVLQMMGQQAHPITCHAAEGLRQSLQEVAQSQPSPEVLEGAVVAGAIKSEHLEIAGYTHLVKKAQAMGQTEAAQLLQQNLQQEQDMLQQLETISDQLTQQMAAMAGASAS</sequence>
<dbReference type="AlphaFoldDB" id="A0A6J4U7X6"/>
<protein>
    <submittedName>
        <fullName evidence="2">Uncharacterized protein</fullName>
    </submittedName>
</protein>
<dbReference type="EMBL" id="CADCWL010000005">
    <property type="protein sequence ID" value="CAA9543419.1"/>
    <property type="molecule type" value="Genomic_DNA"/>
</dbReference>
<reference evidence="2" key="1">
    <citation type="submission" date="2020-02" db="EMBL/GenBank/DDBJ databases">
        <authorList>
            <person name="Meier V. D."/>
        </authorList>
    </citation>
    <scope>NUCLEOTIDE SEQUENCE</scope>
    <source>
        <strain evidence="2">AVDCRST_MAG19</strain>
    </source>
</reference>
<dbReference type="InterPro" id="IPR047114">
    <property type="entry name" value="YciF"/>
</dbReference>
<dbReference type="InterPro" id="IPR009078">
    <property type="entry name" value="Ferritin-like_SF"/>
</dbReference>
<proteinExistence type="predicted"/>
<gene>
    <name evidence="2" type="ORF">AVDCRST_MAG19-103</name>
</gene>
<dbReference type="InterPro" id="IPR012347">
    <property type="entry name" value="Ferritin-like"/>
</dbReference>
<dbReference type="PANTHER" id="PTHR30565:SF9">
    <property type="entry name" value="PROTEIN YCIF"/>
    <property type="match status" value="1"/>
</dbReference>
<dbReference type="SUPFAM" id="SSF47240">
    <property type="entry name" value="Ferritin-like"/>
    <property type="match status" value="1"/>
</dbReference>